<proteinExistence type="predicted"/>
<name>A0AAD4G6P1_BOLED</name>
<dbReference type="Proteomes" id="UP001194468">
    <property type="component" value="Unassembled WGS sequence"/>
</dbReference>
<comment type="caution">
    <text evidence="2">The sequence shown here is derived from an EMBL/GenBank/DDBJ whole genome shotgun (WGS) entry which is preliminary data.</text>
</comment>
<accession>A0AAD4G6P1</accession>
<evidence type="ECO:0000313" key="3">
    <source>
        <dbReference type="Proteomes" id="UP001194468"/>
    </source>
</evidence>
<evidence type="ECO:0000313" key="2">
    <source>
        <dbReference type="EMBL" id="KAF8419391.1"/>
    </source>
</evidence>
<dbReference type="EMBL" id="WHUW01000176">
    <property type="protein sequence ID" value="KAF8419391.1"/>
    <property type="molecule type" value="Genomic_DNA"/>
</dbReference>
<feature type="region of interest" description="Disordered" evidence="1">
    <location>
        <begin position="1"/>
        <end position="68"/>
    </location>
</feature>
<sequence length="68" mass="7305">MPSIPTRAQKKIPLQTRRVRARVSVLPKGSVPTSSRKGTKGRRPIRNPQRVVGREGHTAGTSGPPVGV</sequence>
<reference evidence="2" key="2">
    <citation type="journal article" date="2020" name="Nat. Commun.">
        <title>Large-scale genome sequencing of mycorrhizal fungi provides insights into the early evolution of symbiotic traits.</title>
        <authorList>
            <person name="Miyauchi S."/>
            <person name="Kiss E."/>
            <person name="Kuo A."/>
            <person name="Drula E."/>
            <person name="Kohler A."/>
            <person name="Sanchez-Garcia M."/>
            <person name="Morin E."/>
            <person name="Andreopoulos B."/>
            <person name="Barry K.W."/>
            <person name="Bonito G."/>
            <person name="Buee M."/>
            <person name="Carver A."/>
            <person name="Chen C."/>
            <person name="Cichocki N."/>
            <person name="Clum A."/>
            <person name="Culley D."/>
            <person name="Crous P.W."/>
            <person name="Fauchery L."/>
            <person name="Girlanda M."/>
            <person name="Hayes R.D."/>
            <person name="Keri Z."/>
            <person name="LaButti K."/>
            <person name="Lipzen A."/>
            <person name="Lombard V."/>
            <person name="Magnuson J."/>
            <person name="Maillard F."/>
            <person name="Murat C."/>
            <person name="Nolan M."/>
            <person name="Ohm R.A."/>
            <person name="Pangilinan J."/>
            <person name="Pereira M.F."/>
            <person name="Perotto S."/>
            <person name="Peter M."/>
            <person name="Pfister S."/>
            <person name="Riley R."/>
            <person name="Sitrit Y."/>
            <person name="Stielow J.B."/>
            <person name="Szollosi G."/>
            <person name="Zifcakova L."/>
            <person name="Stursova M."/>
            <person name="Spatafora J.W."/>
            <person name="Tedersoo L."/>
            <person name="Vaario L.M."/>
            <person name="Yamada A."/>
            <person name="Yan M."/>
            <person name="Wang P."/>
            <person name="Xu J."/>
            <person name="Bruns T."/>
            <person name="Baldrian P."/>
            <person name="Vilgalys R."/>
            <person name="Dunand C."/>
            <person name="Henrissat B."/>
            <person name="Grigoriev I.V."/>
            <person name="Hibbett D."/>
            <person name="Nagy L.G."/>
            <person name="Martin F.M."/>
        </authorList>
    </citation>
    <scope>NUCLEOTIDE SEQUENCE</scope>
    <source>
        <strain evidence="2">BED1</strain>
    </source>
</reference>
<dbReference type="AlphaFoldDB" id="A0AAD4G6P1"/>
<evidence type="ECO:0000256" key="1">
    <source>
        <dbReference type="SAM" id="MobiDB-lite"/>
    </source>
</evidence>
<organism evidence="2 3">
    <name type="scientific">Boletus edulis BED1</name>
    <dbReference type="NCBI Taxonomy" id="1328754"/>
    <lineage>
        <taxon>Eukaryota</taxon>
        <taxon>Fungi</taxon>
        <taxon>Dikarya</taxon>
        <taxon>Basidiomycota</taxon>
        <taxon>Agaricomycotina</taxon>
        <taxon>Agaricomycetes</taxon>
        <taxon>Agaricomycetidae</taxon>
        <taxon>Boletales</taxon>
        <taxon>Boletineae</taxon>
        <taxon>Boletaceae</taxon>
        <taxon>Boletoideae</taxon>
        <taxon>Boletus</taxon>
    </lineage>
</organism>
<protein>
    <submittedName>
        <fullName evidence="2">Uncharacterized protein</fullName>
    </submittedName>
</protein>
<gene>
    <name evidence="2" type="ORF">L210DRAFT_3576766</name>
</gene>
<keyword evidence="3" id="KW-1185">Reference proteome</keyword>
<reference evidence="2" key="1">
    <citation type="submission" date="2019-10" db="EMBL/GenBank/DDBJ databases">
        <authorList>
            <consortium name="DOE Joint Genome Institute"/>
            <person name="Kuo A."/>
            <person name="Miyauchi S."/>
            <person name="Kiss E."/>
            <person name="Drula E."/>
            <person name="Kohler A."/>
            <person name="Sanchez-Garcia M."/>
            <person name="Andreopoulos B."/>
            <person name="Barry K.W."/>
            <person name="Bonito G."/>
            <person name="Buee M."/>
            <person name="Carver A."/>
            <person name="Chen C."/>
            <person name="Cichocki N."/>
            <person name="Clum A."/>
            <person name="Culley D."/>
            <person name="Crous P.W."/>
            <person name="Fauchery L."/>
            <person name="Girlanda M."/>
            <person name="Hayes R."/>
            <person name="Keri Z."/>
            <person name="LaButti K."/>
            <person name="Lipzen A."/>
            <person name="Lombard V."/>
            <person name="Magnuson J."/>
            <person name="Maillard F."/>
            <person name="Morin E."/>
            <person name="Murat C."/>
            <person name="Nolan M."/>
            <person name="Ohm R."/>
            <person name="Pangilinan J."/>
            <person name="Pereira M."/>
            <person name="Perotto S."/>
            <person name="Peter M."/>
            <person name="Riley R."/>
            <person name="Sitrit Y."/>
            <person name="Stielow B."/>
            <person name="Szollosi G."/>
            <person name="Zifcakova L."/>
            <person name="Stursova M."/>
            <person name="Spatafora J.W."/>
            <person name="Tedersoo L."/>
            <person name="Vaario L.-M."/>
            <person name="Yamada A."/>
            <person name="Yan M."/>
            <person name="Wang P."/>
            <person name="Xu J."/>
            <person name="Bruns T."/>
            <person name="Baldrian P."/>
            <person name="Vilgalys R."/>
            <person name="Henrissat B."/>
            <person name="Grigoriev I.V."/>
            <person name="Hibbett D."/>
            <person name="Nagy L.G."/>
            <person name="Martin F.M."/>
        </authorList>
    </citation>
    <scope>NUCLEOTIDE SEQUENCE</scope>
    <source>
        <strain evidence="2">BED1</strain>
    </source>
</reference>